<feature type="compositionally biased region" description="Acidic residues" evidence="5">
    <location>
        <begin position="95"/>
        <end position="104"/>
    </location>
</feature>
<proteinExistence type="predicted"/>
<evidence type="ECO:0000256" key="2">
    <source>
        <dbReference type="ARBA" id="ARBA00022723"/>
    </source>
</evidence>
<accession>A0A6B0YXL3</accession>
<comment type="caution">
    <text evidence="7">The sequence shown here is derived from an EMBL/GenBank/DDBJ whole genome shotgun (WGS) entry which is preliminary data.</text>
</comment>
<dbReference type="GO" id="GO:0046872">
    <property type="term" value="F:metal ion binding"/>
    <property type="evidence" value="ECO:0007669"/>
    <property type="project" value="UniProtKB-KW"/>
</dbReference>
<dbReference type="Pfam" id="PF13442">
    <property type="entry name" value="Cytochrome_CBB3"/>
    <property type="match status" value="1"/>
</dbReference>
<keyword evidence="2 4" id="KW-0479">Metal-binding</keyword>
<dbReference type="AlphaFoldDB" id="A0A6B0YXL3"/>
<feature type="domain" description="Cytochrome c" evidence="6">
    <location>
        <begin position="106"/>
        <end position="183"/>
    </location>
</feature>
<keyword evidence="3 4" id="KW-0408">Iron</keyword>
<dbReference type="GO" id="GO:0020037">
    <property type="term" value="F:heme binding"/>
    <property type="evidence" value="ECO:0007669"/>
    <property type="project" value="InterPro"/>
</dbReference>
<evidence type="ECO:0000256" key="3">
    <source>
        <dbReference type="ARBA" id="ARBA00023004"/>
    </source>
</evidence>
<protein>
    <submittedName>
        <fullName evidence="7">Cytochrome c</fullName>
    </submittedName>
</protein>
<dbReference type="GO" id="GO:0009055">
    <property type="term" value="F:electron transfer activity"/>
    <property type="evidence" value="ECO:0007669"/>
    <property type="project" value="InterPro"/>
</dbReference>
<dbReference type="PROSITE" id="PS51007">
    <property type="entry name" value="CYTC"/>
    <property type="match status" value="1"/>
</dbReference>
<gene>
    <name evidence="7" type="ORF">F4Y42_20585</name>
</gene>
<dbReference type="SUPFAM" id="SSF46626">
    <property type="entry name" value="Cytochrome c"/>
    <property type="match status" value="1"/>
</dbReference>
<evidence type="ECO:0000256" key="1">
    <source>
        <dbReference type="ARBA" id="ARBA00022617"/>
    </source>
</evidence>
<evidence type="ECO:0000313" key="7">
    <source>
        <dbReference type="EMBL" id="MXY95844.1"/>
    </source>
</evidence>
<keyword evidence="1 4" id="KW-0349">Heme</keyword>
<dbReference type="InterPro" id="IPR036909">
    <property type="entry name" value="Cyt_c-like_dom_sf"/>
</dbReference>
<reference evidence="7" key="1">
    <citation type="submission" date="2019-09" db="EMBL/GenBank/DDBJ databases">
        <title>Characterisation of the sponge microbiome using genome-centric metagenomics.</title>
        <authorList>
            <person name="Engelberts J.P."/>
            <person name="Robbins S.J."/>
            <person name="De Goeij J.M."/>
            <person name="Aranda M."/>
            <person name="Bell S.C."/>
            <person name="Webster N.S."/>
        </authorList>
    </citation>
    <scope>NUCLEOTIDE SEQUENCE</scope>
    <source>
        <strain evidence="7">SB0664_bin_27</strain>
    </source>
</reference>
<dbReference type="Gene3D" id="1.10.760.10">
    <property type="entry name" value="Cytochrome c-like domain"/>
    <property type="match status" value="1"/>
</dbReference>
<evidence type="ECO:0000256" key="5">
    <source>
        <dbReference type="SAM" id="MobiDB-lite"/>
    </source>
</evidence>
<name>A0A6B0YXL3_9CHLR</name>
<feature type="region of interest" description="Disordered" evidence="5">
    <location>
        <begin position="48"/>
        <end position="107"/>
    </location>
</feature>
<evidence type="ECO:0000256" key="4">
    <source>
        <dbReference type="PROSITE-ProRule" id="PRU00433"/>
    </source>
</evidence>
<organism evidence="7">
    <name type="scientific">Caldilineaceae bacterium SB0664_bin_27</name>
    <dbReference type="NCBI Taxonomy" id="2605260"/>
    <lineage>
        <taxon>Bacteria</taxon>
        <taxon>Bacillati</taxon>
        <taxon>Chloroflexota</taxon>
        <taxon>Caldilineae</taxon>
        <taxon>Caldilineales</taxon>
        <taxon>Caldilineaceae</taxon>
    </lineage>
</organism>
<sequence length="183" mass="19216">MTRPGRLRERAGIMVQKKTNMRRLTSRFVPVLTVLLLLLSLAAGCGPGDELTESGGESAGEEAQADNGAVPTMPAARFDQPTPVTDLKGASEADRLEDEEEAAEAPDLATGEFVYGNRCAECHGEGAAGTDQASSLVGLTLSEDEFEDLIRTGGELGPDHLFGSTKTSPDGLSAVFAYLTSLE</sequence>
<dbReference type="InterPro" id="IPR009056">
    <property type="entry name" value="Cyt_c-like_dom"/>
</dbReference>
<dbReference type="EMBL" id="VXRG01000175">
    <property type="protein sequence ID" value="MXY95844.1"/>
    <property type="molecule type" value="Genomic_DNA"/>
</dbReference>
<evidence type="ECO:0000259" key="6">
    <source>
        <dbReference type="PROSITE" id="PS51007"/>
    </source>
</evidence>